<evidence type="ECO:0000313" key="16">
    <source>
        <dbReference type="EMBL" id="SKA59917.1"/>
    </source>
</evidence>
<keyword evidence="3 12" id="KW-0808">Transferase</keyword>
<keyword evidence="4 12" id="KW-0548">Nucleotidyltransferase</keyword>
<comment type="catalytic activity">
    <reaction evidence="12">
        <text>ssDNA + n NTP = ssDNA/pppN(pN)n-1 hybrid + (n-1) diphosphate.</text>
        <dbReference type="EC" id="2.7.7.101"/>
    </reaction>
</comment>
<dbReference type="InterPro" id="IPR006171">
    <property type="entry name" value="TOPRIM_dom"/>
</dbReference>
<evidence type="ECO:0000256" key="9">
    <source>
        <dbReference type="ARBA" id="ARBA00022842"/>
    </source>
</evidence>
<dbReference type="GO" id="GO:0003677">
    <property type="term" value="F:DNA binding"/>
    <property type="evidence" value="ECO:0007669"/>
    <property type="project" value="UniProtKB-KW"/>
</dbReference>
<dbReference type="SUPFAM" id="SSF57783">
    <property type="entry name" value="Zinc beta-ribbon"/>
    <property type="match status" value="1"/>
</dbReference>
<dbReference type="SMART" id="SM00400">
    <property type="entry name" value="ZnF_CHCC"/>
    <property type="match status" value="1"/>
</dbReference>
<dbReference type="Gene3D" id="3.40.1360.10">
    <property type="match status" value="1"/>
</dbReference>
<evidence type="ECO:0000256" key="8">
    <source>
        <dbReference type="ARBA" id="ARBA00022833"/>
    </source>
</evidence>
<evidence type="ECO:0000256" key="5">
    <source>
        <dbReference type="ARBA" id="ARBA00022705"/>
    </source>
</evidence>
<feature type="domain" description="Toprim" evidence="15">
    <location>
        <begin position="253"/>
        <end position="334"/>
    </location>
</feature>
<dbReference type="PANTHER" id="PTHR30313">
    <property type="entry name" value="DNA PRIMASE"/>
    <property type="match status" value="1"/>
</dbReference>
<dbReference type="PANTHER" id="PTHR30313:SF2">
    <property type="entry name" value="DNA PRIMASE"/>
    <property type="match status" value="1"/>
</dbReference>
<gene>
    <name evidence="12" type="primary">dnaG</name>
    <name evidence="16" type="ORF">SAMN02745111_00117</name>
</gene>
<evidence type="ECO:0000256" key="13">
    <source>
        <dbReference type="PIRNR" id="PIRNR002811"/>
    </source>
</evidence>
<evidence type="ECO:0000256" key="2">
    <source>
        <dbReference type="ARBA" id="ARBA00022515"/>
    </source>
</evidence>
<evidence type="ECO:0000256" key="7">
    <source>
        <dbReference type="ARBA" id="ARBA00022771"/>
    </source>
</evidence>
<dbReference type="RefSeq" id="WP_078765012.1">
    <property type="nucleotide sequence ID" value="NZ_FUXZ01000002.1"/>
</dbReference>
<evidence type="ECO:0000256" key="12">
    <source>
        <dbReference type="HAMAP-Rule" id="MF_00974"/>
    </source>
</evidence>
<comment type="similarity">
    <text evidence="12 13">Belongs to the DnaG primase family.</text>
</comment>
<name>A0A1T4V4S1_9FIRM</name>
<keyword evidence="1 12" id="KW-0240">DNA-directed RNA polymerase</keyword>
<dbReference type="NCBIfam" id="TIGR01391">
    <property type="entry name" value="dnaG"/>
    <property type="match status" value="1"/>
</dbReference>
<reference evidence="16 17" key="1">
    <citation type="submission" date="2017-02" db="EMBL/GenBank/DDBJ databases">
        <authorList>
            <person name="Peterson S.W."/>
        </authorList>
    </citation>
    <scope>NUCLEOTIDE SEQUENCE [LARGE SCALE GENOMIC DNA]</scope>
    <source>
        <strain evidence="16 17">ATCC 35992</strain>
    </source>
</reference>
<dbReference type="InterPro" id="IPR019475">
    <property type="entry name" value="DNA_primase_DnaB-bd"/>
</dbReference>
<dbReference type="InterPro" id="IPR006295">
    <property type="entry name" value="DNA_primase_DnaG"/>
</dbReference>
<evidence type="ECO:0000313" key="17">
    <source>
        <dbReference type="Proteomes" id="UP000190814"/>
    </source>
</evidence>
<dbReference type="InterPro" id="IPR034151">
    <property type="entry name" value="TOPRIM_DnaG_bac"/>
</dbReference>
<dbReference type="CDD" id="cd03364">
    <property type="entry name" value="TOPRIM_DnaG_primases"/>
    <property type="match status" value="1"/>
</dbReference>
<dbReference type="InterPro" id="IPR030846">
    <property type="entry name" value="DnaG_bac"/>
</dbReference>
<comment type="subunit">
    <text evidence="12">Monomer. Interacts with DnaB.</text>
</comment>
<comment type="domain">
    <text evidence="12">Contains an N-terminal zinc-binding domain, a central core domain that contains the primase activity, and a C-terminal DnaB-binding domain.</text>
</comment>
<dbReference type="EMBL" id="FUXZ01000002">
    <property type="protein sequence ID" value="SKA59917.1"/>
    <property type="molecule type" value="Genomic_DNA"/>
</dbReference>
<dbReference type="SUPFAM" id="SSF56731">
    <property type="entry name" value="DNA primase core"/>
    <property type="match status" value="1"/>
</dbReference>
<dbReference type="FunFam" id="3.90.580.10:FF:000001">
    <property type="entry name" value="DNA primase"/>
    <property type="match status" value="1"/>
</dbReference>
<keyword evidence="2 12" id="KW-0639">Primosome</keyword>
<evidence type="ECO:0000256" key="4">
    <source>
        <dbReference type="ARBA" id="ARBA00022695"/>
    </source>
</evidence>
<comment type="function">
    <text evidence="12 13">RNA polymerase that catalyzes the synthesis of short RNA molecules used as primers for DNA polymerase during DNA replication.</text>
</comment>
<keyword evidence="17" id="KW-1185">Reference proteome</keyword>
<dbReference type="STRING" id="39495.SAMN02745111_00117"/>
<evidence type="ECO:0000256" key="11">
    <source>
        <dbReference type="ARBA" id="ARBA00023163"/>
    </source>
</evidence>
<dbReference type="Proteomes" id="UP000190814">
    <property type="component" value="Unassembled WGS sequence"/>
</dbReference>
<dbReference type="PROSITE" id="PS50880">
    <property type="entry name" value="TOPRIM"/>
    <property type="match status" value="1"/>
</dbReference>
<feature type="zinc finger region" description="CHC2-type" evidence="12 14">
    <location>
        <begin position="38"/>
        <end position="62"/>
    </location>
</feature>
<dbReference type="Gene3D" id="3.90.980.10">
    <property type="entry name" value="DNA primase, catalytic core, N-terminal domain"/>
    <property type="match status" value="1"/>
</dbReference>
<keyword evidence="8 12" id="KW-0862">Zinc</keyword>
<evidence type="ECO:0000256" key="10">
    <source>
        <dbReference type="ARBA" id="ARBA00023125"/>
    </source>
</evidence>
<dbReference type="InterPro" id="IPR016136">
    <property type="entry name" value="DNA_helicase_N/primase_C"/>
</dbReference>
<dbReference type="Pfam" id="PF01807">
    <property type="entry name" value="Zn_ribbon_DnaG"/>
    <property type="match status" value="1"/>
</dbReference>
<dbReference type="GO" id="GO:0006269">
    <property type="term" value="P:DNA replication, synthesis of primer"/>
    <property type="evidence" value="ECO:0007669"/>
    <property type="project" value="UniProtKB-UniRule"/>
</dbReference>
<keyword evidence="9" id="KW-0460">Magnesium</keyword>
<dbReference type="Pfam" id="PF13155">
    <property type="entry name" value="Toprim_2"/>
    <property type="match status" value="1"/>
</dbReference>
<dbReference type="HAMAP" id="MF_00974">
    <property type="entry name" value="DNA_primase_DnaG"/>
    <property type="match status" value="1"/>
</dbReference>
<dbReference type="Pfam" id="PF08275">
    <property type="entry name" value="DNAG_N"/>
    <property type="match status" value="1"/>
</dbReference>
<keyword evidence="11 12" id="KW-0804">Transcription</keyword>
<evidence type="ECO:0000256" key="6">
    <source>
        <dbReference type="ARBA" id="ARBA00022723"/>
    </source>
</evidence>
<keyword evidence="10 12" id="KW-0238">DNA-binding</keyword>
<dbReference type="GO" id="GO:0008270">
    <property type="term" value="F:zinc ion binding"/>
    <property type="evidence" value="ECO:0007669"/>
    <property type="project" value="UniProtKB-UniRule"/>
</dbReference>
<keyword evidence="7 12" id="KW-0863">Zinc-finger</keyword>
<dbReference type="GO" id="GO:0005737">
    <property type="term" value="C:cytoplasm"/>
    <property type="evidence" value="ECO:0007669"/>
    <property type="project" value="TreeGrafter"/>
</dbReference>
<keyword evidence="6 12" id="KW-0479">Metal-binding</keyword>
<dbReference type="GO" id="GO:0000428">
    <property type="term" value="C:DNA-directed RNA polymerase complex"/>
    <property type="evidence" value="ECO:0007669"/>
    <property type="project" value="UniProtKB-KW"/>
</dbReference>
<evidence type="ECO:0000256" key="1">
    <source>
        <dbReference type="ARBA" id="ARBA00022478"/>
    </source>
</evidence>
<proteinExistence type="inferred from homology"/>
<dbReference type="Pfam" id="PF10410">
    <property type="entry name" value="DnaB_bind"/>
    <property type="match status" value="1"/>
</dbReference>
<organism evidence="16 17">
    <name type="scientific">Eubacterium uniforme</name>
    <dbReference type="NCBI Taxonomy" id="39495"/>
    <lineage>
        <taxon>Bacteria</taxon>
        <taxon>Bacillati</taxon>
        <taxon>Bacillota</taxon>
        <taxon>Clostridia</taxon>
        <taxon>Eubacteriales</taxon>
        <taxon>Eubacteriaceae</taxon>
        <taxon>Eubacterium</taxon>
    </lineage>
</organism>
<dbReference type="AlphaFoldDB" id="A0A1T4V4S1"/>
<dbReference type="Gene3D" id="3.90.580.10">
    <property type="entry name" value="Zinc finger, CHC2-type domain"/>
    <property type="match status" value="1"/>
</dbReference>
<dbReference type="OrthoDB" id="9803773at2"/>
<evidence type="ECO:0000259" key="15">
    <source>
        <dbReference type="PROSITE" id="PS50880"/>
    </source>
</evidence>
<accession>A0A1T4V4S1</accession>
<dbReference type="InterPro" id="IPR013264">
    <property type="entry name" value="DNAG_N"/>
</dbReference>
<dbReference type="InterPro" id="IPR037068">
    <property type="entry name" value="DNA_primase_core_N_sf"/>
</dbReference>
<evidence type="ECO:0000256" key="3">
    <source>
        <dbReference type="ARBA" id="ARBA00022679"/>
    </source>
</evidence>
<dbReference type="InterPro" id="IPR002694">
    <property type="entry name" value="Znf_CHC2"/>
</dbReference>
<dbReference type="SMART" id="SM00493">
    <property type="entry name" value="TOPRIM"/>
    <property type="match status" value="1"/>
</dbReference>
<evidence type="ECO:0000256" key="14">
    <source>
        <dbReference type="PIRSR" id="PIRSR002811-1"/>
    </source>
</evidence>
<dbReference type="InterPro" id="IPR050219">
    <property type="entry name" value="DnaG_primase"/>
</dbReference>
<dbReference type="InterPro" id="IPR036977">
    <property type="entry name" value="DNA_primase_Znf_CHC2"/>
</dbReference>
<dbReference type="GO" id="GO:0003899">
    <property type="term" value="F:DNA-directed RNA polymerase activity"/>
    <property type="evidence" value="ECO:0007669"/>
    <property type="project" value="UniProtKB-UniRule"/>
</dbReference>
<protein>
    <recommendedName>
        <fullName evidence="12 13">DNA primase</fullName>
        <ecNumber evidence="12">2.7.7.101</ecNumber>
    </recommendedName>
</protein>
<dbReference type="EC" id="2.7.7.101" evidence="12"/>
<dbReference type="GO" id="GO:1990077">
    <property type="term" value="C:primosome complex"/>
    <property type="evidence" value="ECO:0007669"/>
    <property type="project" value="UniProtKB-KW"/>
</dbReference>
<dbReference type="PIRSF" id="PIRSF002811">
    <property type="entry name" value="DnaG"/>
    <property type="match status" value="1"/>
</dbReference>
<dbReference type="Gene3D" id="1.10.860.10">
    <property type="entry name" value="DNAb Helicase, Chain A"/>
    <property type="match status" value="1"/>
</dbReference>
<comment type="cofactor">
    <cofactor evidence="12 13 14">
        <name>Zn(2+)</name>
        <dbReference type="ChEBI" id="CHEBI:29105"/>
    </cofactor>
    <text evidence="12 13 14">Binds 1 zinc ion per monomer.</text>
</comment>
<sequence length="584" mass="67057">MFYGDDVINEVIEKNDIVDVVSSYVKLKKSGANYFGLCPFHNEKSPSFCVSPAKQMFYCFGCGEGGSVITFVMKYENYSFAEALKFLAEKAGMQLPEGEVSEESKRNADIRNKILEVNVLSARYYYHILVNGNDKSGLDYFKGRELSDDTIKKFGLGYTGKKSSLYQYVKSKGYSDDILKETGLFVFDEKGVYDKFWNRVMFPIFDVNNKVIAFGGRVLGDAKPKYVNSNETKVFNKSNNMYGLNLARTSRSDYMLICEGYMDVISLHQAGFNMAVAALGTSLTIGHANLVKRYAKKVILTFDSDEAGTKAALRAIPIFLNAGLSVKVLNMKPYKDPDEFIKNLGKEEFQKRIDEAENYFIFKIKQLEKNYDINTPDGKTDFYKEIANELSNFGEELERNNYIEAVSREFSIDRKQLSDLVTKMLYKPKKATSYDKEIDNRNKMVDEEDDAILTSQRLLLTWLIEEPAIYDKIIKYVNSTDFTDEFYKDVADKVFKQFAEGKVNPVLIINSYEDEQMHKKVARIFNSELNSELNDKEREKALNEIVINIKLNSIRNKQSTTTDLNEYQMLMNLEEEIKNINIKL</sequence>
<keyword evidence="5 12" id="KW-0235">DNA replication</keyword>